<dbReference type="Pfam" id="PF04023">
    <property type="entry name" value="FeoA"/>
    <property type="match status" value="2"/>
</dbReference>
<dbReference type="AlphaFoldDB" id="A0A3B1CLG6"/>
<protein>
    <submittedName>
        <fullName evidence="3">Ferrous iron transport protein A</fullName>
    </submittedName>
</protein>
<accession>A0A3B1CLG6</accession>
<feature type="domain" description="Ferrous iron transporter FeoA-like" evidence="2">
    <location>
        <begin position="81"/>
        <end position="153"/>
    </location>
</feature>
<reference evidence="3" key="1">
    <citation type="submission" date="2018-06" db="EMBL/GenBank/DDBJ databases">
        <authorList>
            <person name="Zhirakovskaya E."/>
        </authorList>
    </citation>
    <scope>NUCLEOTIDE SEQUENCE</scope>
</reference>
<evidence type="ECO:0000256" key="1">
    <source>
        <dbReference type="ARBA" id="ARBA00023004"/>
    </source>
</evidence>
<dbReference type="GO" id="GO:0046914">
    <property type="term" value="F:transition metal ion binding"/>
    <property type="evidence" value="ECO:0007669"/>
    <property type="project" value="InterPro"/>
</dbReference>
<dbReference type="Gene3D" id="2.30.30.90">
    <property type="match status" value="2"/>
</dbReference>
<keyword evidence="1" id="KW-0408">Iron</keyword>
<dbReference type="SUPFAM" id="SSF50037">
    <property type="entry name" value="C-terminal domain of transcriptional repressors"/>
    <property type="match status" value="2"/>
</dbReference>
<evidence type="ECO:0000313" key="3">
    <source>
        <dbReference type="EMBL" id="VAX24798.1"/>
    </source>
</evidence>
<dbReference type="InterPro" id="IPR008988">
    <property type="entry name" value="Transcriptional_repressor_C"/>
</dbReference>
<dbReference type="SMART" id="SM00899">
    <property type="entry name" value="FeoA"/>
    <property type="match status" value="2"/>
</dbReference>
<feature type="domain" description="Ferrous iron transporter FeoA-like" evidence="2">
    <location>
        <begin position="3"/>
        <end position="75"/>
    </location>
</feature>
<name>A0A3B1CLG6_9ZZZZ</name>
<organism evidence="3">
    <name type="scientific">hydrothermal vent metagenome</name>
    <dbReference type="NCBI Taxonomy" id="652676"/>
    <lineage>
        <taxon>unclassified sequences</taxon>
        <taxon>metagenomes</taxon>
        <taxon>ecological metagenomes</taxon>
    </lineage>
</organism>
<evidence type="ECO:0000259" key="2">
    <source>
        <dbReference type="SMART" id="SM00899"/>
    </source>
</evidence>
<dbReference type="PANTHER" id="PTHR42954">
    <property type="entry name" value="FE(2+) TRANSPORT PROTEIN A"/>
    <property type="match status" value="1"/>
</dbReference>
<sequence length="170" mass="18700">MISRISYCGTDQKGKIVDIDGGIGAVENIRSLGLEIGDEVTVNGRQNGRGKIHIVKNSAEISIGHELSSKILIECIEQPKITLDKIKVGDTVRVVKMGAKGDIRYRLLDMGLVKGVNLKVVRVAPLGDPIEVFINGFYLSLRIEEAENIEVEIVKIHKGNGHSKKRWGLF</sequence>
<dbReference type="InterPro" id="IPR052713">
    <property type="entry name" value="FeoA"/>
</dbReference>
<dbReference type="EMBL" id="UOGD01000282">
    <property type="protein sequence ID" value="VAX24798.1"/>
    <property type="molecule type" value="Genomic_DNA"/>
</dbReference>
<dbReference type="InterPro" id="IPR007167">
    <property type="entry name" value="Fe-transptr_FeoA-like"/>
</dbReference>
<dbReference type="PANTHER" id="PTHR42954:SF2">
    <property type="entry name" value="FE(2+) TRANSPORT PROTEIN A"/>
    <property type="match status" value="1"/>
</dbReference>
<gene>
    <name evidence="3" type="ORF">MNBD_IGNAVI01-1686</name>
</gene>
<dbReference type="InterPro" id="IPR038157">
    <property type="entry name" value="FeoA_core_dom"/>
</dbReference>
<proteinExistence type="predicted"/>